<dbReference type="Pfam" id="PF03572">
    <property type="entry name" value="Peptidase_S41"/>
    <property type="match status" value="1"/>
</dbReference>
<dbReference type="SMART" id="SM00245">
    <property type="entry name" value="TSPc"/>
    <property type="match status" value="1"/>
</dbReference>
<dbReference type="Pfam" id="PF14684">
    <property type="entry name" value="Tricorn_C1"/>
    <property type="match status" value="1"/>
</dbReference>
<keyword evidence="5" id="KW-0378">Hydrolase</keyword>
<feature type="region of interest" description="Disordered" evidence="7">
    <location>
        <begin position="607"/>
        <end position="633"/>
    </location>
</feature>
<dbReference type="InterPro" id="IPR041489">
    <property type="entry name" value="PDZ_6"/>
</dbReference>
<dbReference type="EMBL" id="HBHT01028263">
    <property type="protein sequence ID" value="CAD9979541.1"/>
    <property type="molecule type" value="Transcribed_RNA"/>
</dbReference>
<feature type="domain" description="Tail specific protease" evidence="8">
    <location>
        <begin position="382"/>
        <end position="582"/>
    </location>
</feature>
<evidence type="ECO:0000313" key="9">
    <source>
        <dbReference type="EMBL" id="CAD9979541.1"/>
    </source>
</evidence>
<comment type="similarity">
    <text evidence="2">Belongs to the peptidase S41B family.</text>
</comment>
<protein>
    <recommendedName>
        <fullName evidence="8">Tail specific protease domain-containing protein</fullName>
    </recommendedName>
</protein>
<dbReference type="GO" id="GO:0005737">
    <property type="term" value="C:cytoplasm"/>
    <property type="evidence" value="ECO:0007669"/>
    <property type="project" value="UniProtKB-SubCell"/>
</dbReference>
<name>A0A7S3DTB8_9STRA</name>
<proteinExistence type="inferred from homology"/>
<dbReference type="PANTHER" id="PTHR43253">
    <property type="entry name" value="TRICORN PROTEASE HOMOLOG 2-RELATED"/>
    <property type="match status" value="1"/>
</dbReference>
<evidence type="ECO:0000256" key="7">
    <source>
        <dbReference type="SAM" id="MobiDB-lite"/>
    </source>
</evidence>
<reference evidence="9" key="1">
    <citation type="submission" date="2021-01" db="EMBL/GenBank/DDBJ databases">
        <authorList>
            <person name="Corre E."/>
            <person name="Pelletier E."/>
            <person name="Niang G."/>
            <person name="Scheremetjew M."/>
            <person name="Finn R."/>
            <person name="Kale V."/>
            <person name="Holt S."/>
            <person name="Cochrane G."/>
            <person name="Meng A."/>
            <person name="Brown T."/>
            <person name="Cohen L."/>
        </authorList>
    </citation>
    <scope>NUCLEOTIDE SEQUENCE</scope>
    <source>
        <strain evidence="9">CCMP125</strain>
    </source>
</reference>
<dbReference type="Gene3D" id="2.30.42.10">
    <property type="match status" value="1"/>
</dbReference>
<feature type="region of interest" description="Disordered" evidence="7">
    <location>
        <begin position="13"/>
        <end position="54"/>
    </location>
</feature>
<dbReference type="PANTHER" id="PTHR43253:SF1">
    <property type="entry name" value="TRICORN PROTEASE HOMOLOG 2-RELATED"/>
    <property type="match status" value="1"/>
</dbReference>
<evidence type="ECO:0000256" key="1">
    <source>
        <dbReference type="ARBA" id="ARBA00004496"/>
    </source>
</evidence>
<dbReference type="SUPFAM" id="SSF52096">
    <property type="entry name" value="ClpP/crotonase"/>
    <property type="match status" value="1"/>
</dbReference>
<accession>A0A7S3DTB8</accession>
<evidence type="ECO:0000256" key="2">
    <source>
        <dbReference type="ARBA" id="ARBA00008524"/>
    </source>
</evidence>
<comment type="subcellular location">
    <subcellularLocation>
        <location evidence="1">Cytoplasm</location>
    </subcellularLocation>
</comment>
<evidence type="ECO:0000259" key="8">
    <source>
        <dbReference type="SMART" id="SM00245"/>
    </source>
</evidence>
<dbReference type="InterPro" id="IPR005151">
    <property type="entry name" value="Tail-specific_protease"/>
</dbReference>
<dbReference type="InterPro" id="IPR029045">
    <property type="entry name" value="ClpP/crotonase-like_dom_sf"/>
</dbReference>
<keyword evidence="3" id="KW-0963">Cytoplasm</keyword>
<dbReference type="SUPFAM" id="SSF50156">
    <property type="entry name" value="PDZ domain-like"/>
    <property type="match status" value="1"/>
</dbReference>
<evidence type="ECO:0000256" key="6">
    <source>
        <dbReference type="ARBA" id="ARBA00022825"/>
    </source>
</evidence>
<dbReference type="GO" id="GO:0008236">
    <property type="term" value="F:serine-type peptidase activity"/>
    <property type="evidence" value="ECO:0007669"/>
    <property type="project" value="UniProtKB-KW"/>
</dbReference>
<dbReference type="InterPro" id="IPR036034">
    <property type="entry name" value="PDZ_sf"/>
</dbReference>
<evidence type="ECO:0000256" key="4">
    <source>
        <dbReference type="ARBA" id="ARBA00022670"/>
    </source>
</evidence>
<gene>
    <name evidence="9" type="ORF">APAL1065_LOCUS18994</name>
</gene>
<organism evidence="9">
    <name type="scientific">Entomoneis paludosa</name>
    <dbReference type="NCBI Taxonomy" id="265537"/>
    <lineage>
        <taxon>Eukaryota</taxon>
        <taxon>Sar</taxon>
        <taxon>Stramenopiles</taxon>
        <taxon>Ochrophyta</taxon>
        <taxon>Bacillariophyta</taxon>
        <taxon>Bacillariophyceae</taxon>
        <taxon>Bacillariophycidae</taxon>
        <taxon>Entomoneidaceae</taxon>
        <taxon>Entomoneis</taxon>
    </lineage>
</organism>
<dbReference type="Gene3D" id="3.90.226.10">
    <property type="entry name" value="2-enoyl-CoA Hydratase, Chain A, domain 1"/>
    <property type="match status" value="1"/>
</dbReference>
<dbReference type="InterPro" id="IPR012393">
    <property type="entry name" value="Tricorn_protease"/>
</dbReference>
<dbReference type="AlphaFoldDB" id="A0A7S3DTB8"/>
<sequence>MAVLDKQVEEALKEKAESLKDTKNETGSDGSDATEAKDAKEEDDEEDSKFPKDLEIEFGPQKDLAFARRAYRIANVPKKRYIAILSQTADGSFALVGKGSSGVEIDIFAAQDYPSDKFDATSISASTVVAFDVSTDRDYVSLIRSDGSIQVVPNKISSIMSACRDPDVGVTNADEIALSVWPALEYKQMYNDAWRMLRDYFYDVEMHQVDWQAIHERYLPLVERCRKREDLDDILAQMAAELSALHVFVYGGEYNSPFSDDSKLTDAHTPASLGATLQRNIEWKGYVVKEIALRDPDFNLLEDQSVYSPLSDQALRPSGQKGLQAGDVIVGVNGESVFRVPDIHMLLRGRAGRSVRLEVLRLSSGETKLDSSDETPTKAAPEPVLVVPIKQEAASDLRYNAWEWKTREKAKSLAKDAGFDLAYIHLRSMGQEDMDQFARSYFEDYDKQAMILDMRHNRGGNIDSWISSFLERKAWYFFQGRVKSKGVDLDWNQQFAFRGHVVVLIDEKTSSDGEGISRAISELGLGVLIGKRTWGGGIWLSSDNRLVDGGIATAPEDGVYNDKFGWGMGIEAEGIKPDIEVDNNPRSVYEGTDAQLERAIEKLKQWLEEEPVEEPSPPAKKPDKSLQNENCLA</sequence>
<evidence type="ECO:0000256" key="3">
    <source>
        <dbReference type="ARBA" id="ARBA00022490"/>
    </source>
</evidence>
<dbReference type="Pfam" id="PF17820">
    <property type="entry name" value="PDZ_6"/>
    <property type="match status" value="1"/>
</dbReference>
<feature type="compositionally biased region" description="Basic and acidic residues" evidence="7">
    <location>
        <begin position="13"/>
        <end position="26"/>
    </location>
</feature>
<dbReference type="GO" id="GO:0006508">
    <property type="term" value="P:proteolysis"/>
    <property type="evidence" value="ECO:0007669"/>
    <property type="project" value="UniProtKB-KW"/>
</dbReference>
<keyword evidence="6" id="KW-0720">Serine protease</keyword>
<dbReference type="CDD" id="cd07562">
    <property type="entry name" value="Peptidase_S41_TRI"/>
    <property type="match status" value="1"/>
</dbReference>
<keyword evidence="4" id="KW-0645">Protease</keyword>
<evidence type="ECO:0000256" key="5">
    <source>
        <dbReference type="ARBA" id="ARBA00022801"/>
    </source>
</evidence>
<dbReference type="InterPro" id="IPR028204">
    <property type="entry name" value="Tricorn_C1"/>
</dbReference>
<dbReference type="Gene3D" id="3.30.750.44">
    <property type="match status" value="1"/>
</dbReference>